<dbReference type="EMBL" id="BQNB010010972">
    <property type="protein sequence ID" value="GJS84413.1"/>
    <property type="molecule type" value="Genomic_DNA"/>
</dbReference>
<comment type="caution">
    <text evidence="1">The sequence shown here is derived from an EMBL/GenBank/DDBJ whole genome shotgun (WGS) entry which is preliminary data.</text>
</comment>
<keyword evidence="2" id="KW-1185">Reference proteome</keyword>
<reference evidence="1" key="2">
    <citation type="submission" date="2022-01" db="EMBL/GenBank/DDBJ databases">
        <authorList>
            <person name="Yamashiro T."/>
            <person name="Shiraishi A."/>
            <person name="Satake H."/>
            <person name="Nakayama K."/>
        </authorList>
    </citation>
    <scope>NUCLEOTIDE SEQUENCE</scope>
</reference>
<name>A0ABQ4Z6C8_9ASTR</name>
<evidence type="ECO:0008006" key="3">
    <source>
        <dbReference type="Google" id="ProtNLM"/>
    </source>
</evidence>
<reference evidence="1" key="1">
    <citation type="journal article" date="2022" name="Int. J. Mol. Sci.">
        <title>Draft Genome of Tanacetum Coccineum: Genomic Comparison of Closely Related Tanacetum-Family Plants.</title>
        <authorList>
            <person name="Yamashiro T."/>
            <person name="Shiraishi A."/>
            <person name="Nakayama K."/>
            <person name="Satake H."/>
        </authorList>
    </citation>
    <scope>NUCLEOTIDE SEQUENCE</scope>
</reference>
<accession>A0ABQ4Z6C8</accession>
<sequence>MDARLDALSIDFDEELYPHMLTTIAGRRWVIGHGLCLAVMKCAESIELSRAFTNVVSARIAKGMSEGLEYGVKQGEAKLDLAAIEAYDPEADNKYIAALHALKDLKYPLIDQLEKLKDAPLDLIMASLHLESDTGEDASQWIHELRPSSSQLIIPVYPEVRDPKDPWACKEEILLGDAIAANISRAEKKKKCRVVCRTHSIDYAHHARSDGVPISIPTVSPQGLAILLADAATQTDVSEDEATQIQVLTAHV</sequence>
<organism evidence="1 2">
    <name type="scientific">Tanacetum coccineum</name>
    <dbReference type="NCBI Taxonomy" id="301880"/>
    <lineage>
        <taxon>Eukaryota</taxon>
        <taxon>Viridiplantae</taxon>
        <taxon>Streptophyta</taxon>
        <taxon>Embryophyta</taxon>
        <taxon>Tracheophyta</taxon>
        <taxon>Spermatophyta</taxon>
        <taxon>Magnoliopsida</taxon>
        <taxon>eudicotyledons</taxon>
        <taxon>Gunneridae</taxon>
        <taxon>Pentapetalae</taxon>
        <taxon>asterids</taxon>
        <taxon>campanulids</taxon>
        <taxon>Asterales</taxon>
        <taxon>Asteraceae</taxon>
        <taxon>Asteroideae</taxon>
        <taxon>Anthemideae</taxon>
        <taxon>Anthemidinae</taxon>
        <taxon>Tanacetum</taxon>
    </lineage>
</organism>
<proteinExistence type="predicted"/>
<dbReference type="Proteomes" id="UP001151760">
    <property type="component" value="Unassembled WGS sequence"/>
</dbReference>
<gene>
    <name evidence="1" type="ORF">Tco_0750954</name>
</gene>
<evidence type="ECO:0000313" key="1">
    <source>
        <dbReference type="EMBL" id="GJS84413.1"/>
    </source>
</evidence>
<protein>
    <recommendedName>
        <fullName evidence="3">Transposase (Putative), gypsy type</fullName>
    </recommendedName>
</protein>
<evidence type="ECO:0000313" key="2">
    <source>
        <dbReference type="Proteomes" id="UP001151760"/>
    </source>
</evidence>